<dbReference type="Proteomes" id="UP000252139">
    <property type="component" value="Unassembled WGS sequence"/>
</dbReference>
<dbReference type="OrthoDB" id="10615420at2759"/>
<name>A0A367IZE9_RHIAZ</name>
<evidence type="ECO:0000313" key="1">
    <source>
        <dbReference type="EMBL" id="RCH82969.1"/>
    </source>
</evidence>
<keyword evidence="2" id="KW-1185">Reference proteome</keyword>
<comment type="caution">
    <text evidence="1">The sequence shown here is derived from an EMBL/GenBank/DDBJ whole genome shotgun (WGS) entry which is preliminary data.</text>
</comment>
<sequence length="103" mass="11263">MEAIEAFRRSSNYDPRDCNHPVPMDVSVVNSDNDYCYMFSGLEQEPSAAKGRSYQFSRSQLHVDLGSDIGNEVQAMIMEAPALPINGAVPPSSIVKGHNTDTS</sequence>
<protein>
    <submittedName>
        <fullName evidence="1">Uncharacterized protein</fullName>
    </submittedName>
</protein>
<proteinExistence type="predicted"/>
<dbReference type="AlphaFoldDB" id="A0A367IZE9"/>
<evidence type="ECO:0000313" key="2">
    <source>
        <dbReference type="Proteomes" id="UP000252139"/>
    </source>
</evidence>
<organism evidence="1 2">
    <name type="scientific">Rhizopus azygosporus</name>
    <name type="common">Rhizopus microsporus var. azygosporus</name>
    <dbReference type="NCBI Taxonomy" id="86630"/>
    <lineage>
        <taxon>Eukaryota</taxon>
        <taxon>Fungi</taxon>
        <taxon>Fungi incertae sedis</taxon>
        <taxon>Mucoromycota</taxon>
        <taxon>Mucoromycotina</taxon>
        <taxon>Mucoromycetes</taxon>
        <taxon>Mucorales</taxon>
        <taxon>Mucorineae</taxon>
        <taxon>Rhizopodaceae</taxon>
        <taxon>Rhizopus</taxon>
    </lineage>
</organism>
<accession>A0A367IZE9</accession>
<reference evidence="1 2" key="1">
    <citation type="journal article" date="2018" name="G3 (Bethesda)">
        <title>Phylogenetic and Phylogenomic Definition of Rhizopus Species.</title>
        <authorList>
            <person name="Gryganskyi A.P."/>
            <person name="Golan J."/>
            <person name="Dolatabadi S."/>
            <person name="Mondo S."/>
            <person name="Robb S."/>
            <person name="Idnurm A."/>
            <person name="Muszewska A."/>
            <person name="Steczkiewicz K."/>
            <person name="Masonjones S."/>
            <person name="Liao H.L."/>
            <person name="Gajdeczka M.T."/>
            <person name="Anike F."/>
            <person name="Vuek A."/>
            <person name="Anishchenko I.M."/>
            <person name="Voigt K."/>
            <person name="de Hoog G.S."/>
            <person name="Smith M.E."/>
            <person name="Heitman J."/>
            <person name="Vilgalys R."/>
            <person name="Stajich J.E."/>
        </authorList>
    </citation>
    <scope>NUCLEOTIDE SEQUENCE [LARGE SCALE GENOMIC DNA]</scope>
    <source>
        <strain evidence="1 2">CBS 357.93</strain>
    </source>
</reference>
<gene>
    <name evidence="1" type="ORF">CU097_004408</name>
</gene>
<dbReference type="EMBL" id="PJQL01002825">
    <property type="protein sequence ID" value="RCH82969.1"/>
    <property type="molecule type" value="Genomic_DNA"/>
</dbReference>